<sequence length="281" mass="32034">MFSERQTGAIPHMVFFEFKEVENEETHENIEAEFLDDCNLCTTVIEKYREYCHKIKGVNLTVNIYYISFKVISSNFNALLLTLIPIIKTCFKVVFVKPVQGSAAEVLQEIPADKLADLTTIEKALESRFGDSHLTQFYRTELKTRRQKPGENVQPSLPERCPCSGLATLFDLKKEAIPTRVLNLDNKPKTTDKGDFITTCEPVVDIVARPQKFSEALHLPSILENLEGLNEEQRTAVSEDQIAGWIQRLQEYDFKIQHRNGTSHGNADALSRRPCKESCKH</sequence>
<proteinExistence type="predicted"/>
<dbReference type="OrthoDB" id="425619at2759"/>
<accession>A0A4Y2KWH9</accession>
<evidence type="ECO:0000256" key="1">
    <source>
        <dbReference type="SAM" id="MobiDB-lite"/>
    </source>
</evidence>
<dbReference type="EMBL" id="BGPR01005060">
    <property type="protein sequence ID" value="GBN06400.1"/>
    <property type="molecule type" value="Genomic_DNA"/>
</dbReference>
<evidence type="ECO:0000313" key="3">
    <source>
        <dbReference type="Proteomes" id="UP000499080"/>
    </source>
</evidence>
<keyword evidence="3" id="KW-1185">Reference proteome</keyword>
<dbReference type="Proteomes" id="UP000499080">
    <property type="component" value="Unassembled WGS sequence"/>
</dbReference>
<protein>
    <submittedName>
        <fullName evidence="2">Uncharacterized protein</fullName>
    </submittedName>
</protein>
<dbReference type="AlphaFoldDB" id="A0A4Y2KWH9"/>
<evidence type="ECO:0000313" key="2">
    <source>
        <dbReference type="EMBL" id="GBN06400.1"/>
    </source>
</evidence>
<reference evidence="2 3" key="1">
    <citation type="journal article" date="2019" name="Sci. Rep.">
        <title>Orb-weaving spider Araneus ventricosus genome elucidates the spidroin gene catalogue.</title>
        <authorList>
            <person name="Kono N."/>
            <person name="Nakamura H."/>
            <person name="Ohtoshi R."/>
            <person name="Moran D.A.P."/>
            <person name="Shinohara A."/>
            <person name="Yoshida Y."/>
            <person name="Fujiwara M."/>
            <person name="Mori M."/>
            <person name="Tomita M."/>
            <person name="Arakawa K."/>
        </authorList>
    </citation>
    <scope>NUCLEOTIDE SEQUENCE [LARGE SCALE GENOMIC DNA]</scope>
</reference>
<name>A0A4Y2KWH9_ARAVE</name>
<feature type="compositionally biased region" description="Basic and acidic residues" evidence="1">
    <location>
        <begin position="270"/>
        <end position="281"/>
    </location>
</feature>
<feature type="region of interest" description="Disordered" evidence="1">
    <location>
        <begin position="260"/>
        <end position="281"/>
    </location>
</feature>
<dbReference type="PANTHER" id="PTHR45823">
    <property type="entry name" value="T-SNARE COILED-COIL HOMOLOGY DOMAIN-CONTAINING PROTEIN"/>
    <property type="match status" value="1"/>
</dbReference>
<dbReference type="PANTHER" id="PTHR45823:SF1">
    <property type="entry name" value="T-SNARE COILED-COIL HOMOLOGY DOMAIN-CONTAINING PROTEIN"/>
    <property type="match status" value="1"/>
</dbReference>
<organism evidence="2 3">
    <name type="scientific">Araneus ventricosus</name>
    <name type="common">Orbweaver spider</name>
    <name type="synonym">Epeira ventricosa</name>
    <dbReference type="NCBI Taxonomy" id="182803"/>
    <lineage>
        <taxon>Eukaryota</taxon>
        <taxon>Metazoa</taxon>
        <taxon>Ecdysozoa</taxon>
        <taxon>Arthropoda</taxon>
        <taxon>Chelicerata</taxon>
        <taxon>Arachnida</taxon>
        <taxon>Araneae</taxon>
        <taxon>Araneomorphae</taxon>
        <taxon>Entelegynae</taxon>
        <taxon>Araneoidea</taxon>
        <taxon>Araneidae</taxon>
        <taxon>Araneus</taxon>
    </lineage>
</organism>
<gene>
    <name evidence="2" type="ORF">AVEN_236642_1</name>
</gene>
<comment type="caution">
    <text evidence="2">The sequence shown here is derived from an EMBL/GenBank/DDBJ whole genome shotgun (WGS) entry which is preliminary data.</text>
</comment>